<feature type="transmembrane region" description="Helical" evidence="1">
    <location>
        <begin position="128"/>
        <end position="149"/>
    </location>
</feature>
<dbReference type="AlphaFoldDB" id="A0A1C4YG18"/>
<organism evidence="2 3">
    <name type="scientific">Micromonospora viridifaciens</name>
    <dbReference type="NCBI Taxonomy" id="1881"/>
    <lineage>
        <taxon>Bacteria</taxon>
        <taxon>Bacillati</taxon>
        <taxon>Actinomycetota</taxon>
        <taxon>Actinomycetes</taxon>
        <taxon>Micromonosporales</taxon>
        <taxon>Micromonosporaceae</taxon>
        <taxon>Micromonospora</taxon>
    </lineage>
</organism>
<feature type="transmembrane region" description="Helical" evidence="1">
    <location>
        <begin position="12"/>
        <end position="40"/>
    </location>
</feature>
<dbReference type="RefSeq" id="WP_089007787.1">
    <property type="nucleotide sequence ID" value="NZ_LT607411.1"/>
</dbReference>
<evidence type="ECO:0000256" key="1">
    <source>
        <dbReference type="SAM" id="Phobius"/>
    </source>
</evidence>
<dbReference type="EMBL" id="LT607411">
    <property type="protein sequence ID" value="SCF19654.1"/>
    <property type="molecule type" value="Genomic_DNA"/>
</dbReference>
<feature type="transmembrane region" description="Helical" evidence="1">
    <location>
        <begin position="46"/>
        <end position="67"/>
    </location>
</feature>
<feature type="transmembrane region" description="Helical" evidence="1">
    <location>
        <begin position="192"/>
        <end position="210"/>
    </location>
</feature>
<evidence type="ECO:0000313" key="2">
    <source>
        <dbReference type="EMBL" id="SCF19654.1"/>
    </source>
</evidence>
<keyword evidence="3" id="KW-1185">Reference proteome</keyword>
<gene>
    <name evidence="2" type="ORF">GA0074695_4238</name>
</gene>
<accession>A0A1C4YG18</accession>
<evidence type="ECO:0000313" key="3">
    <source>
        <dbReference type="Proteomes" id="UP000198242"/>
    </source>
</evidence>
<dbReference type="Proteomes" id="UP000198242">
    <property type="component" value="Chromosome I"/>
</dbReference>
<reference evidence="3" key="1">
    <citation type="submission" date="2016-06" db="EMBL/GenBank/DDBJ databases">
        <authorList>
            <person name="Varghese N."/>
            <person name="Submissions Spin"/>
        </authorList>
    </citation>
    <scope>NUCLEOTIDE SEQUENCE [LARGE SCALE GENOMIC DNA]</scope>
    <source>
        <strain evidence="3">DSM 43909</strain>
    </source>
</reference>
<feature type="transmembrane region" description="Helical" evidence="1">
    <location>
        <begin position="100"/>
        <end position="116"/>
    </location>
</feature>
<keyword evidence="1" id="KW-1133">Transmembrane helix</keyword>
<feature type="transmembrane region" description="Helical" evidence="1">
    <location>
        <begin position="74"/>
        <end position="94"/>
    </location>
</feature>
<feature type="transmembrane region" description="Helical" evidence="1">
    <location>
        <begin position="216"/>
        <end position="236"/>
    </location>
</feature>
<keyword evidence="1" id="KW-0472">Membrane</keyword>
<proteinExistence type="predicted"/>
<feature type="transmembrane region" description="Helical" evidence="1">
    <location>
        <begin position="164"/>
        <end position="185"/>
    </location>
</feature>
<protein>
    <submittedName>
        <fullName evidence="2">Uncharacterized protein</fullName>
    </submittedName>
</protein>
<name>A0A1C4YG18_MICVI</name>
<keyword evidence="1" id="KW-0812">Transmembrane</keyword>
<sequence>MAGQAATRARGIAFYTVAGIATLLTTFLTIGSLLGLIAAQTPDSRIAFFAHLPWLGLCYLAAFAAMLRRPARKPAAWQQAAASAAAMYLGGLLAGEPDPVFYVSFGVLLLALALLHPDRRSLLHTGPAGMSPILLPLALIAAAPLTVYATRMLDLHASTGEGDAFYLGIAVAAFAVPLVGIVAGLRAPGYRLPLWAAGLTLMIVCLASLIESDGSAAMPVWAATAGLLGGALFVAAGEWERRRAAATGAEDTDAQIVSARELARG</sequence>